<dbReference type="InterPro" id="IPR019096">
    <property type="entry name" value="YopX_protein"/>
</dbReference>
<dbReference type="STRING" id="1618.IV36_GL001926"/>
<dbReference type="Pfam" id="PF09643">
    <property type="entry name" value="YopX"/>
    <property type="match status" value="1"/>
</dbReference>
<name>A0A0R2FRJ9_9LACO</name>
<dbReference type="Proteomes" id="UP000051727">
    <property type="component" value="Unassembled WGS sequence"/>
</dbReference>
<gene>
    <name evidence="2" type="ORF">IV36_GL001926</name>
</gene>
<reference evidence="2 3" key="1">
    <citation type="journal article" date="2015" name="Genome Announc.">
        <title>Expanding the biotechnology potential of lactobacilli through comparative genomics of 213 strains and associated genera.</title>
        <authorList>
            <person name="Sun Z."/>
            <person name="Harris H.M."/>
            <person name="McCann A."/>
            <person name="Guo C."/>
            <person name="Argimon S."/>
            <person name="Zhang W."/>
            <person name="Yang X."/>
            <person name="Jeffery I.B."/>
            <person name="Cooney J.C."/>
            <person name="Kagawa T.F."/>
            <person name="Liu W."/>
            <person name="Song Y."/>
            <person name="Salvetti E."/>
            <person name="Wrobel A."/>
            <person name="Rasinkangas P."/>
            <person name="Parkhill J."/>
            <person name="Rea M.C."/>
            <person name="O'Sullivan O."/>
            <person name="Ritari J."/>
            <person name="Douillard F.P."/>
            <person name="Paul Ross R."/>
            <person name="Yang R."/>
            <person name="Briner A.E."/>
            <person name="Felis G.E."/>
            <person name="de Vos W.M."/>
            <person name="Barrangou R."/>
            <person name="Klaenhammer T.R."/>
            <person name="Caufield P.W."/>
            <person name="Cui Y."/>
            <person name="Zhang H."/>
            <person name="O'Toole P.W."/>
        </authorList>
    </citation>
    <scope>NUCLEOTIDE SEQUENCE [LARGE SCALE GENOMIC DNA]</scope>
    <source>
        <strain evidence="2 3">ATCC 27304</strain>
    </source>
</reference>
<organism evidence="2 3">
    <name type="scientific">Liquorilactobacillus mali</name>
    <dbReference type="NCBI Taxonomy" id="1618"/>
    <lineage>
        <taxon>Bacteria</taxon>
        <taxon>Bacillati</taxon>
        <taxon>Bacillota</taxon>
        <taxon>Bacilli</taxon>
        <taxon>Lactobacillales</taxon>
        <taxon>Lactobacillaceae</taxon>
        <taxon>Liquorilactobacillus</taxon>
    </lineage>
</organism>
<feature type="domain" description="YopX protein" evidence="1">
    <location>
        <begin position="28"/>
        <end position="120"/>
    </location>
</feature>
<dbReference type="AlphaFoldDB" id="A0A0R2FRJ9"/>
<sequence>MEYRRLNDINTNRGLGMGFEVVNGIGSKTTTVYHSVNDVVEQYTGLKDKNGKSIYEGDIIKYYGSNKRVKVKTTYGIVFYDSEHGCFNSRIQNGEHNKGGINPGDDLVVGNIHENADLLEVPE</sequence>
<dbReference type="SUPFAM" id="SSF159006">
    <property type="entry name" value="YopX-like"/>
    <property type="match status" value="1"/>
</dbReference>
<evidence type="ECO:0000313" key="2">
    <source>
        <dbReference type="EMBL" id="KRN31119.1"/>
    </source>
</evidence>
<evidence type="ECO:0000259" key="1">
    <source>
        <dbReference type="Pfam" id="PF09643"/>
    </source>
</evidence>
<dbReference type="PATRIC" id="fig|1618.3.peg.1965"/>
<evidence type="ECO:0000313" key="3">
    <source>
        <dbReference type="Proteomes" id="UP000051727"/>
    </source>
</evidence>
<protein>
    <recommendedName>
        <fullName evidence="1">YopX protein domain-containing protein</fullName>
    </recommendedName>
</protein>
<dbReference type="EMBL" id="JQAR01000005">
    <property type="protein sequence ID" value="KRN31119.1"/>
    <property type="molecule type" value="Genomic_DNA"/>
</dbReference>
<dbReference type="InterPro" id="IPR023385">
    <property type="entry name" value="YopX-like_C"/>
</dbReference>
<proteinExistence type="predicted"/>
<dbReference type="Gene3D" id="2.30.30.290">
    <property type="entry name" value="YopX-like domains"/>
    <property type="match status" value="1"/>
</dbReference>
<accession>A0A0R2FRJ9</accession>
<comment type="caution">
    <text evidence="2">The sequence shown here is derived from an EMBL/GenBank/DDBJ whole genome shotgun (WGS) entry which is preliminary data.</text>
</comment>